<organism evidence="3">
    <name type="scientific">Strongyloides stercoralis</name>
    <name type="common">Threadworm</name>
    <dbReference type="NCBI Taxonomy" id="6248"/>
    <lineage>
        <taxon>Eukaryota</taxon>
        <taxon>Metazoa</taxon>
        <taxon>Ecdysozoa</taxon>
        <taxon>Nematoda</taxon>
        <taxon>Chromadorea</taxon>
        <taxon>Rhabditida</taxon>
        <taxon>Tylenchina</taxon>
        <taxon>Panagrolaimomorpha</taxon>
        <taxon>Strongyloidoidea</taxon>
        <taxon>Strongyloididae</taxon>
        <taxon>Strongyloides</taxon>
    </lineage>
</organism>
<dbReference type="Proteomes" id="UP000035681">
    <property type="component" value="Unplaced"/>
</dbReference>
<evidence type="ECO:0000313" key="2">
    <source>
        <dbReference type="Proteomes" id="UP000035681"/>
    </source>
</evidence>
<protein>
    <submittedName>
        <fullName evidence="3">Biogenesis of lysosome-related organelles complex 1 subunit 6</fullName>
    </submittedName>
</protein>
<sequence>MVDAVENMKEQYQEMLEDMEEALENMKEQYQEMLTDIDVKRLLIEQNIRWLEEYLRKEELKIDSIKRSFSADEVKKYQLRLQEKEKEIREEKSSLKKYERELKKLHQEKERNAIALGKVQQQVEALKCEKVLLSQKIKEGVAERKSERMENQKKLATDGK</sequence>
<dbReference type="STRING" id="6248.A0A0K0DUZ5"/>
<feature type="coiled-coil region" evidence="1">
    <location>
        <begin position="2"/>
        <end position="36"/>
    </location>
</feature>
<dbReference type="WBParaSite" id="TCONS_00008541.p1">
    <property type="protein sequence ID" value="TCONS_00008541.p1"/>
    <property type="gene ID" value="XLOC_006475"/>
</dbReference>
<evidence type="ECO:0000256" key="1">
    <source>
        <dbReference type="SAM" id="Coils"/>
    </source>
</evidence>
<reference evidence="3" key="1">
    <citation type="submission" date="2015-08" db="UniProtKB">
        <authorList>
            <consortium name="WormBaseParasite"/>
        </authorList>
    </citation>
    <scope>IDENTIFICATION</scope>
</reference>
<dbReference type="WBParaSite" id="SSTP_0000106100.1">
    <property type="protein sequence ID" value="SSTP_0000106100.1"/>
    <property type="gene ID" value="SSTP_0000106100"/>
</dbReference>
<keyword evidence="2" id="KW-1185">Reference proteome</keyword>
<keyword evidence="1" id="KW-0175">Coiled coil</keyword>
<feature type="coiled-coil region" evidence="1">
    <location>
        <begin position="67"/>
        <end position="136"/>
    </location>
</feature>
<accession>A0A0K0DUZ5</accession>
<evidence type="ECO:0000313" key="3">
    <source>
        <dbReference type="WBParaSite" id="SSTP_0000106100.1"/>
    </source>
</evidence>
<proteinExistence type="predicted"/>
<dbReference type="AlphaFoldDB" id="A0A0K0DUZ5"/>
<name>A0A0K0DUZ5_STRER</name>